<feature type="transmembrane region" description="Helical" evidence="1">
    <location>
        <begin position="144"/>
        <end position="164"/>
    </location>
</feature>
<evidence type="ECO:0000313" key="3">
    <source>
        <dbReference type="Proteomes" id="UP001596997"/>
    </source>
</evidence>
<proteinExistence type="predicted"/>
<comment type="caution">
    <text evidence="2">The sequence shown here is derived from an EMBL/GenBank/DDBJ whole genome shotgun (WGS) entry which is preliminary data.</text>
</comment>
<feature type="transmembrane region" description="Helical" evidence="1">
    <location>
        <begin position="218"/>
        <end position="239"/>
    </location>
</feature>
<dbReference type="RefSeq" id="WP_377716031.1">
    <property type="nucleotide sequence ID" value="NZ_JBHTJM010000009.1"/>
</dbReference>
<evidence type="ECO:0000313" key="2">
    <source>
        <dbReference type="EMBL" id="MFD0964486.1"/>
    </source>
</evidence>
<evidence type="ECO:0000256" key="1">
    <source>
        <dbReference type="SAM" id="Phobius"/>
    </source>
</evidence>
<feature type="transmembrane region" description="Helical" evidence="1">
    <location>
        <begin position="184"/>
        <end position="206"/>
    </location>
</feature>
<gene>
    <name evidence="2" type="ORF">ACFQ1O_10770</name>
</gene>
<keyword evidence="1" id="KW-0472">Membrane</keyword>
<organism evidence="2 3">
    <name type="scientific">Pseudofulvibacter geojedonensis</name>
    <dbReference type="NCBI Taxonomy" id="1123758"/>
    <lineage>
        <taxon>Bacteria</taxon>
        <taxon>Pseudomonadati</taxon>
        <taxon>Bacteroidota</taxon>
        <taxon>Flavobacteriia</taxon>
        <taxon>Flavobacteriales</taxon>
        <taxon>Flavobacteriaceae</taxon>
        <taxon>Pseudofulvibacter</taxon>
    </lineage>
</organism>
<sequence length="249" mass="26787">MSTNTTITKGEVATSSTNQLVSTGVTNEIKSEINAMLSFALNNGLAINNEVNSLLESTKINDLLTVHALLIKDVLPATPKSIQYLNIINQEGIQENSYSKVPLVRNLILLALFFLTAFVTTALFPEVNNDSLDKGIMDNNGLSLLLNLTFLCSISGLGVAFYLLKSVSTAIQKGTLVPEDAIYYTALIFLGIIAGIILSEIISLYTTDNGINLFNKSILALIGGFSSDAIFSVLQSLIAKIKQLFSTSN</sequence>
<dbReference type="EMBL" id="JBHTJM010000009">
    <property type="protein sequence ID" value="MFD0964486.1"/>
    <property type="molecule type" value="Genomic_DNA"/>
</dbReference>
<dbReference type="Proteomes" id="UP001596997">
    <property type="component" value="Unassembled WGS sequence"/>
</dbReference>
<name>A0ABW3I3N3_9FLAO</name>
<protein>
    <recommendedName>
        <fullName evidence="4">MotA/TolQ/ExbB proton channel domain-containing protein</fullName>
    </recommendedName>
</protein>
<feature type="transmembrane region" description="Helical" evidence="1">
    <location>
        <begin position="103"/>
        <end position="124"/>
    </location>
</feature>
<keyword evidence="3" id="KW-1185">Reference proteome</keyword>
<reference evidence="3" key="1">
    <citation type="journal article" date="2019" name="Int. J. Syst. Evol. Microbiol.">
        <title>The Global Catalogue of Microorganisms (GCM) 10K type strain sequencing project: providing services to taxonomists for standard genome sequencing and annotation.</title>
        <authorList>
            <consortium name="The Broad Institute Genomics Platform"/>
            <consortium name="The Broad Institute Genome Sequencing Center for Infectious Disease"/>
            <person name="Wu L."/>
            <person name="Ma J."/>
        </authorList>
    </citation>
    <scope>NUCLEOTIDE SEQUENCE [LARGE SCALE GENOMIC DNA]</scope>
    <source>
        <strain evidence="3">CCUG 62114</strain>
    </source>
</reference>
<keyword evidence="1" id="KW-0812">Transmembrane</keyword>
<accession>A0ABW3I3N3</accession>
<keyword evidence="1" id="KW-1133">Transmembrane helix</keyword>
<evidence type="ECO:0008006" key="4">
    <source>
        <dbReference type="Google" id="ProtNLM"/>
    </source>
</evidence>